<comment type="function">
    <text evidence="14">Converts trimethyllysine (TML) into hydroxytrimethyllysine (HTML).</text>
</comment>
<dbReference type="EC" id="1.14.11.8" evidence="5"/>
<keyword evidence="6" id="KW-0479">Metal-binding</keyword>
<dbReference type="InterPro" id="IPR003819">
    <property type="entry name" value="TauD/TfdA-like"/>
</dbReference>
<keyword evidence="19" id="KW-1185">Reference proteome</keyword>
<sequence>MLLRTRFPGNNKRWPTGLWRAGYFGRESIQRLYSTSTPRITKREDNKGSLQINWEPQTNTQSRFDYIWLRDHCLCTSCVHPKTKQRMLNTFEIPNNIKPLRADNRQDGLVVVWPHEHESVYPWEWLKRHSYDPPIVQSSQPQQVLWNSQISNSPPTVSYEDIMKPGEQGDRALLHWLSTIHTYGFSFISGVPPTASATETLVRRIAFIRETHYGAFWEFTSDLGKGDTAYTNLGLDVHTDNTYFTDPSGLQLFHLLDHSRDSNSLGDQTTSGDQTTLGGQTILVDGFHAASLLRSNHPSSYHLLSNLRVPSHASGDFSSSGYIFRTEHPTAGYPVLTHNPSTDQLVQVRWNNYDRAPIGSTFLDANSALSNAKLIPKFYSALSHFHAILSSDESRYVVQLKPGTAVVLDNHRVLHGRTAFTGRRRMCGAYVGADEWRARLAGLRFTFEDEPSSV</sequence>
<comment type="cofactor">
    <cofactor evidence="2">
        <name>L-ascorbate</name>
        <dbReference type="ChEBI" id="CHEBI:38290"/>
    </cofactor>
</comment>
<dbReference type="InterPro" id="IPR050411">
    <property type="entry name" value="AlphaKG_dependent_hydroxylases"/>
</dbReference>
<reference evidence="18" key="2">
    <citation type="journal article" date="2023" name="Proc. Natl. Acad. Sci. U.S.A.">
        <title>A global phylogenomic analysis of the shiitake genus Lentinula.</title>
        <authorList>
            <person name="Sierra-Patev S."/>
            <person name="Min B."/>
            <person name="Naranjo-Ortiz M."/>
            <person name="Looney B."/>
            <person name="Konkel Z."/>
            <person name="Slot J.C."/>
            <person name="Sakamoto Y."/>
            <person name="Steenwyk J.L."/>
            <person name="Rokas A."/>
            <person name="Carro J."/>
            <person name="Camarero S."/>
            <person name="Ferreira P."/>
            <person name="Molpeceres G."/>
            <person name="Ruiz-Duenas F.J."/>
            <person name="Serrano A."/>
            <person name="Henrissat B."/>
            <person name="Drula E."/>
            <person name="Hughes K.W."/>
            <person name="Mata J.L."/>
            <person name="Ishikawa N.K."/>
            <person name="Vargas-Isla R."/>
            <person name="Ushijima S."/>
            <person name="Smith C.A."/>
            <person name="Donoghue J."/>
            <person name="Ahrendt S."/>
            <person name="Andreopoulos W."/>
            <person name="He G."/>
            <person name="LaButti K."/>
            <person name="Lipzen A."/>
            <person name="Ng V."/>
            <person name="Riley R."/>
            <person name="Sandor L."/>
            <person name="Barry K."/>
            <person name="Martinez A.T."/>
            <person name="Xiao Y."/>
            <person name="Gibbons J.G."/>
            <person name="Terashima K."/>
            <person name="Grigoriev I.V."/>
            <person name="Hibbett D."/>
        </authorList>
    </citation>
    <scope>NUCLEOTIDE SEQUENCE</scope>
    <source>
        <strain evidence="18">ET3784</strain>
    </source>
</reference>
<dbReference type="NCBIfam" id="TIGR02410">
    <property type="entry name" value="carnitine_TMLD"/>
    <property type="match status" value="1"/>
</dbReference>
<dbReference type="GO" id="GO:0050353">
    <property type="term" value="F:trimethyllysine dioxygenase activity"/>
    <property type="evidence" value="ECO:0007669"/>
    <property type="project" value="UniProtKB-EC"/>
</dbReference>
<dbReference type="InterPro" id="IPR042098">
    <property type="entry name" value="TauD-like_sf"/>
</dbReference>
<evidence type="ECO:0000256" key="2">
    <source>
        <dbReference type="ARBA" id="ARBA00001961"/>
    </source>
</evidence>
<evidence type="ECO:0000313" key="18">
    <source>
        <dbReference type="EMBL" id="KAJ3732182.1"/>
    </source>
</evidence>
<gene>
    <name evidence="18" type="ORF">DFJ43DRAFT_1075988</name>
</gene>
<keyword evidence="8" id="KW-0223">Dioxygenase</keyword>
<keyword evidence="9" id="KW-0560">Oxidoreductase</keyword>
<keyword evidence="10" id="KW-0408">Iron</keyword>
<dbReference type="EMBL" id="JANVFO010000026">
    <property type="protein sequence ID" value="KAJ3732182.1"/>
    <property type="molecule type" value="Genomic_DNA"/>
</dbReference>
<evidence type="ECO:0000313" key="19">
    <source>
        <dbReference type="Proteomes" id="UP001176059"/>
    </source>
</evidence>
<evidence type="ECO:0000256" key="1">
    <source>
        <dbReference type="ARBA" id="ARBA00001954"/>
    </source>
</evidence>
<dbReference type="GO" id="GO:0005506">
    <property type="term" value="F:iron ion binding"/>
    <property type="evidence" value="ECO:0007669"/>
    <property type="project" value="InterPro"/>
</dbReference>
<dbReference type="AlphaFoldDB" id="A0AA38N0K4"/>
<dbReference type="Proteomes" id="UP001176059">
    <property type="component" value="Unassembled WGS sequence"/>
</dbReference>
<dbReference type="FunFam" id="3.60.130.10:FF:000001">
    <property type="entry name" value="Trimethyllysine dioxygenase, mitochondrial"/>
    <property type="match status" value="1"/>
</dbReference>
<comment type="cofactor">
    <cofactor evidence="1">
        <name>Fe(2+)</name>
        <dbReference type="ChEBI" id="CHEBI:29033"/>
    </cofactor>
</comment>
<comment type="caution">
    <text evidence="18">The sequence shown here is derived from an EMBL/GenBank/DDBJ whole genome shotgun (WGS) entry which is preliminary data.</text>
</comment>
<evidence type="ECO:0000256" key="10">
    <source>
        <dbReference type="ARBA" id="ARBA00023004"/>
    </source>
</evidence>
<proteinExistence type="inferred from homology"/>
<reference evidence="18" key="1">
    <citation type="submission" date="2022-08" db="EMBL/GenBank/DDBJ databases">
        <authorList>
            <consortium name="DOE Joint Genome Institute"/>
            <person name="Min B."/>
            <person name="Sierra-Patev S."/>
            <person name="Naranjo-Ortiz M."/>
            <person name="Looney B."/>
            <person name="Konkel Z."/>
            <person name="Slot J.C."/>
            <person name="Sakamoto Y."/>
            <person name="Steenwyk J.L."/>
            <person name="Rokas A."/>
            <person name="Carro J."/>
            <person name="Camarero S."/>
            <person name="Ferreira P."/>
            <person name="Molpeceres G."/>
            <person name="Ruiz-duenas F.J."/>
            <person name="Serrano A."/>
            <person name="Henrissat B."/>
            <person name="Drula E."/>
            <person name="Hughes K.W."/>
            <person name="Mata J.L."/>
            <person name="Ishikawa N.K."/>
            <person name="Vargas-Isla R."/>
            <person name="Ushijima S."/>
            <person name="Smith C.A."/>
            <person name="Ahrendt S."/>
            <person name="Andreopoulos W."/>
            <person name="He G."/>
            <person name="LaButti K."/>
            <person name="Lipzen A."/>
            <person name="Ng V."/>
            <person name="Riley R."/>
            <person name="Sandor L."/>
            <person name="Barry K."/>
            <person name="Martinez A.T."/>
            <person name="Xiao Y."/>
            <person name="Gibbons J.G."/>
            <person name="Terashima K."/>
            <person name="Hibbett D.S."/>
            <person name="Grigoriev I.V."/>
        </authorList>
    </citation>
    <scope>NUCLEOTIDE SEQUENCE</scope>
    <source>
        <strain evidence="18">ET3784</strain>
    </source>
</reference>
<keyword evidence="7" id="KW-0124">Carnitine biosynthesis</keyword>
<dbReference type="FunFam" id="3.30.2020.30:FF:000002">
    <property type="entry name" value="Putative gamma-butyrobetaine dioxygenase"/>
    <property type="match status" value="1"/>
</dbReference>
<dbReference type="Pfam" id="PF06155">
    <property type="entry name" value="GBBH-like_N"/>
    <property type="match status" value="1"/>
</dbReference>
<dbReference type="Gene3D" id="3.60.130.10">
    <property type="entry name" value="Clavaminate synthase-like"/>
    <property type="match status" value="1"/>
</dbReference>
<evidence type="ECO:0000256" key="15">
    <source>
        <dbReference type="ARBA" id="ARBA00049334"/>
    </source>
</evidence>
<comment type="pathway">
    <text evidence="3">Amine and polyamine biosynthesis; carnitine biosynthesis.</text>
</comment>
<accession>A0AA38N0K4</accession>
<dbReference type="Pfam" id="PF02668">
    <property type="entry name" value="TauD"/>
    <property type="match status" value="1"/>
</dbReference>
<dbReference type="InterPro" id="IPR038492">
    <property type="entry name" value="GBBH-like_N_sf"/>
</dbReference>
<dbReference type="PANTHER" id="PTHR10696:SF51">
    <property type="entry name" value="TRIMETHYLLYSINE DIOXYGENASE, MITOCHONDRIAL"/>
    <property type="match status" value="1"/>
</dbReference>
<feature type="domain" description="Gamma-butyrobetaine hydroxylase-like N-terminal" evidence="17">
    <location>
        <begin position="44"/>
        <end position="126"/>
    </location>
</feature>
<name>A0AA38N0K4_9AGAR</name>
<evidence type="ECO:0000256" key="6">
    <source>
        <dbReference type="ARBA" id="ARBA00022723"/>
    </source>
</evidence>
<dbReference type="SUPFAM" id="SSF51197">
    <property type="entry name" value="Clavaminate synthase-like"/>
    <property type="match status" value="1"/>
</dbReference>
<evidence type="ECO:0000259" key="16">
    <source>
        <dbReference type="Pfam" id="PF02668"/>
    </source>
</evidence>
<evidence type="ECO:0000256" key="7">
    <source>
        <dbReference type="ARBA" id="ARBA00022873"/>
    </source>
</evidence>
<evidence type="ECO:0000256" key="12">
    <source>
        <dbReference type="ARBA" id="ARBA00031778"/>
    </source>
</evidence>
<evidence type="ECO:0000256" key="11">
    <source>
        <dbReference type="ARBA" id="ARBA00030363"/>
    </source>
</evidence>
<dbReference type="PANTHER" id="PTHR10696">
    <property type="entry name" value="GAMMA-BUTYROBETAINE HYDROXYLASE-RELATED"/>
    <property type="match status" value="1"/>
</dbReference>
<comment type="similarity">
    <text evidence="4">Belongs to the gamma-BBH/TMLD family.</text>
</comment>
<evidence type="ECO:0000256" key="5">
    <source>
        <dbReference type="ARBA" id="ARBA00012267"/>
    </source>
</evidence>
<organism evidence="18 19">
    <name type="scientific">Lentinula guzmanii</name>
    <dbReference type="NCBI Taxonomy" id="2804957"/>
    <lineage>
        <taxon>Eukaryota</taxon>
        <taxon>Fungi</taxon>
        <taxon>Dikarya</taxon>
        <taxon>Basidiomycota</taxon>
        <taxon>Agaricomycotina</taxon>
        <taxon>Agaricomycetes</taxon>
        <taxon>Agaricomycetidae</taxon>
        <taxon>Agaricales</taxon>
        <taxon>Marasmiineae</taxon>
        <taxon>Omphalotaceae</taxon>
        <taxon>Lentinula</taxon>
    </lineage>
</organism>
<protein>
    <recommendedName>
        <fullName evidence="5">trimethyllysine dioxygenase</fullName>
        <ecNumber evidence="5">1.14.11.8</ecNumber>
    </recommendedName>
    <alternativeName>
        <fullName evidence="12">Epsilon-trimethyllysine 2-oxoglutarate dioxygenase</fullName>
    </alternativeName>
    <alternativeName>
        <fullName evidence="11">TML hydroxylase</fullName>
    </alternativeName>
    <alternativeName>
        <fullName evidence="13">TML-alpha-ketoglutarate dioxygenase</fullName>
    </alternativeName>
</protein>
<dbReference type="GO" id="GO:0045329">
    <property type="term" value="P:carnitine biosynthetic process"/>
    <property type="evidence" value="ECO:0007669"/>
    <property type="project" value="UniProtKB-KW"/>
</dbReference>
<evidence type="ECO:0000256" key="3">
    <source>
        <dbReference type="ARBA" id="ARBA00005022"/>
    </source>
</evidence>
<dbReference type="Gene3D" id="3.30.2020.30">
    <property type="match status" value="1"/>
</dbReference>
<feature type="domain" description="TauD/TfdA-like" evidence="16">
    <location>
        <begin position="164"/>
        <end position="430"/>
    </location>
</feature>
<evidence type="ECO:0000256" key="4">
    <source>
        <dbReference type="ARBA" id="ARBA00008654"/>
    </source>
</evidence>
<evidence type="ECO:0000256" key="13">
    <source>
        <dbReference type="ARBA" id="ARBA00032283"/>
    </source>
</evidence>
<comment type="catalytic activity">
    <reaction evidence="15">
        <text>N(6),N(6),N(6)-trimethyl-L-lysine + 2-oxoglutarate + O2 = (3S)-3-hydroxy-N(6),N(6),N(6)-trimethyl-L-lysine + succinate + CO2</text>
        <dbReference type="Rhea" id="RHEA:14181"/>
        <dbReference type="ChEBI" id="CHEBI:15379"/>
        <dbReference type="ChEBI" id="CHEBI:16526"/>
        <dbReference type="ChEBI" id="CHEBI:16810"/>
        <dbReference type="ChEBI" id="CHEBI:30031"/>
        <dbReference type="ChEBI" id="CHEBI:58100"/>
        <dbReference type="ChEBI" id="CHEBI:141499"/>
        <dbReference type="EC" id="1.14.11.8"/>
    </reaction>
</comment>
<dbReference type="CDD" id="cd00250">
    <property type="entry name" value="CAS_like"/>
    <property type="match status" value="1"/>
</dbReference>
<dbReference type="InterPro" id="IPR010376">
    <property type="entry name" value="GBBH-like_N"/>
</dbReference>
<evidence type="ECO:0000256" key="8">
    <source>
        <dbReference type="ARBA" id="ARBA00022964"/>
    </source>
</evidence>
<dbReference type="GO" id="GO:0005739">
    <property type="term" value="C:mitochondrion"/>
    <property type="evidence" value="ECO:0007669"/>
    <property type="project" value="TreeGrafter"/>
</dbReference>
<evidence type="ECO:0000259" key="17">
    <source>
        <dbReference type="Pfam" id="PF06155"/>
    </source>
</evidence>
<dbReference type="InterPro" id="IPR012776">
    <property type="entry name" value="Trimethyllysine_dOase"/>
</dbReference>
<evidence type="ECO:0000256" key="9">
    <source>
        <dbReference type="ARBA" id="ARBA00023002"/>
    </source>
</evidence>
<evidence type="ECO:0000256" key="14">
    <source>
        <dbReference type="ARBA" id="ARBA00046008"/>
    </source>
</evidence>